<evidence type="ECO:0000256" key="6">
    <source>
        <dbReference type="HAMAP-Rule" id="MF_02073"/>
    </source>
</evidence>
<reference evidence="7 8" key="1">
    <citation type="journal article" date="2015" name="Genome Announc.">
        <title>Expanding the biotechnology potential of lactobacilli through comparative genomics of 213 strains and associated genera.</title>
        <authorList>
            <person name="Sun Z."/>
            <person name="Harris H.M."/>
            <person name="McCann A."/>
            <person name="Guo C."/>
            <person name="Argimon S."/>
            <person name="Zhang W."/>
            <person name="Yang X."/>
            <person name="Jeffery I.B."/>
            <person name="Cooney J.C."/>
            <person name="Kagawa T.F."/>
            <person name="Liu W."/>
            <person name="Song Y."/>
            <person name="Salvetti E."/>
            <person name="Wrobel A."/>
            <person name="Rasinkangas P."/>
            <person name="Parkhill J."/>
            <person name="Rea M.C."/>
            <person name="O'Sullivan O."/>
            <person name="Ritari J."/>
            <person name="Douillard F.P."/>
            <person name="Paul Ross R."/>
            <person name="Yang R."/>
            <person name="Briner A.E."/>
            <person name="Felis G.E."/>
            <person name="de Vos W.M."/>
            <person name="Barrangou R."/>
            <person name="Klaenhammer T.R."/>
            <person name="Caufield P.W."/>
            <person name="Cui Y."/>
            <person name="Zhang H."/>
            <person name="O'Toole P.W."/>
        </authorList>
    </citation>
    <scope>NUCLEOTIDE SEQUENCE [LARGE SCALE GENOMIC DNA]</scope>
    <source>
        <strain evidence="7 8">DSM 22467</strain>
    </source>
</reference>
<feature type="transmembrane region" description="Helical" evidence="6">
    <location>
        <begin position="271"/>
        <end position="292"/>
    </location>
</feature>
<comment type="similarity">
    <text evidence="6">Belongs to the amino acid-polyamine-organocation (APC) superfamily. Basic amino acid/polyamine antiporter (APA) (TC 2.A.3.2) family.</text>
</comment>
<dbReference type="Proteomes" id="UP000051906">
    <property type="component" value="Unassembled WGS sequence"/>
</dbReference>
<evidence type="ECO:0000313" key="7">
    <source>
        <dbReference type="EMBL" id="KRN99059.1"/>
    </source>
</evidence>
<keyword evidence="2 6" id="KW-1003">Cell membrane</keyword>
<feature type="transmembrane region" description="Helical" evidence="6">
    <location>
        <begin position="82"/>
        <end position="104"/>
    </location>
</feature>
<organism evidence="7 8">
    <name type="scientific">Levilactobacillus paucivorans</name>
    <dbReference type="NCBI Taxonomy" id="616990"/>
    <lineage>
        <taxon>Bacteria</taxon>
        <taxon>Bacillati</taxon>
        <taxon>Bacillota</taxon>
        <taxon>Bacilli</taxon>
        <taxon>Lactobacillales</taxon>
        <taxon>Lactobacillaceae</taxon>
        <taxon>Levilactobacillus</taxon>
    </lineage>
</organism>
<dbReference type="EMBL" id="JQCA01000142">
    <property type="protein sequence ID" value="KRN99059.1"/>
    <property type="molecule type" value="Genomic_DNA"/>
</dbReference>
<comment type="subcellular location">
    <subcellularLocation>
        <location evidence="1 6">Cell membrane</location>
        <topology evidence="1 6">Multi-pass membrane protein</topology>
    </subcellularLocation>
</comment>
<evidence type="ECO:0000256" key="3">
    <source>
        <dbReference type="ARBA" id="ARBA00022692"/>
    </source>
</evidence>
<dbReference type="Gene3D" id="1.20.1740.10">
    <property type="entry name" value="Amino acid/polyamine transporter I"/>
    <property type="match status" value="1"/>
</dbReference>
<name>A0A0R2LB32_9LACO</name>
<accession>A0A0R2LB32</accession>
<feature type="transmembrane region" description="Helical" evidence="6">
    <location>
        <begin position="6"/>
        <end position="22"/>
    </location>
</feature>
<feature type="transmembrane region" description="Helical" evidence="6">
    <location>
        <begin position="176"/>
        <end position="195"/>
    </location>
</feature>
<keyword evidence="6" id="KW-0813">Transport</keyword>
<comment type="caution">
    <text evidence="7">The sequence shown here is derived from an EMBL/GenBank/DDBJ whole genome shotgun (WGS) entry which is preliminary data.</text>
</comment>
<gene>
    <name evidence="7" type="ORF">IV54_GL000731</name>
</gene>
<keyword evidence="3 6" id="KW-0812">Transmembrane</keyword>
<feature type="transmembrane region" description="Helical" evidence="6">
    <location>
        <begin position="34"/>
        <end position="52"/>
    </location>
</feature>
<evidence type="ECO:0000256" key="4">
    <source>
        <dbReference type="ARBA" id="ARBA00022989"/>
    </source>
</evidence>
<proteinExistence type="inferred from homology"/>
<dbReference type="AlphaFoldDB" id="A0A0R2LB32"/>
<feature type="transmembrane region" description="Helical" evidence="6">
    <location>
        <begin position="313"/>
        <end position="334"/>
    </location>
</feature>
<dbReference type="PANTHER" id="PTHR42770">
    <property type="entry name" value="AMINO ACID TRANSPORTER-RELATED"/>
    <property type="match status" value="1"/>
</dbReference>
<dbReference type="InterPro" id="IPR027566">
    <property type="entry name" value="Symport/antiport_PotE"/>
</dbReference>
<feature type="transmembrane region" description="Helical" evidence="6">
    <location>
        <begin position="404"/>
        <end position="422"/>
    </location>
</feature>
<keyword evidence="8" id="KW-1185">Reference proteome</keyword>
<feature type="transmembrane region" description="Helical" evidence="6">
    <location>
        <begin position="340"/>
        <end position="358"/>
    </location>
</feature>
<evidence type="ECO:0000256" key="5">
    <source>
        <dbReference type="ARBA" id="ARBA00023136"/>
    </source>
</evidence>
<keyword evidence="5 6" id="KW-0472">Membrane</keyword>
<dbReference type="NCBIfam" id="NF007938">
    <property type="entry name" value="PRK10655.1"/>
    <property type="match status" value="1"/>
</dbReference>
<feature type="transmembrane region" description="Helical" evidence="6">
    <location>
        <begin position="116"/>
        <end position="134"/>
    </location>
</feature>
<feature type="transmembrane region" description="Helical" evidence="6">
    <location>
        <begin position="379"/>
        <end position="398"/>
    </location>
</feature>
<sequence>MGVVQLTIITVVNMLGSGIIMLPSKLAQVGTMSVLSWVVTLGGALCLAWVFARNGMFSKKSGGMGGYAEYSYGKDGSFMSNFTYGLSLVIANVAIAVSAVGYLAVFLDITLKPIEVTFWVIGTVIVTTLLNFGGSKLTGRIGSVTVWGVILPVVILAVLGWFWFSPSMYAASWNPHNVGIFDGIASSIPITLWAFLGLESAVANMDAVENPQKNVPIAVMAGTIGAGIIYILSTNVMAGIVKNSALLTSNAPFGLTFSTMFGGWAGKVVEGVMVLACLGSLLGWQFTIAQVFKSSADEGYFPAIFSKVSKNGAPIAGMTILLVVQILLSFMTISPDLNKQFNVLVNLAVITNLVPYILSMGASKTIQLSAGISKHNMTFKVTNALAVVAAIYSLYAMYASGAEAMVLGSLVTFFGWTMYGFVSPKFDLDQKEIDKANKEAAATEAEAN</sequence>
<dbReference type="GO" id="GO:0005886">
    <property type="term" value="C:plasma membrane"/>
    <property type="evidence" value="ECO:0007669"/>
    <property type="project" value="UniProtKB-SubCell"/>
</dbReference>
<dbReference type="STRING" id="616990.IV54_GL000731"/>
<dbReference type="PATRIC" id="fig|616990.3.peg.789"/>
<dbReference type="HAMAP" id="MF_02073">
    <property type="entry name" value="Putrescine_transp"/>
    <property type="match status" value="1"/>
</dbReference>
<feature type="transmembrane region" description="Helical" evidence="6">
    <location>
        <begin position="215"/>
        <end position="233"/>
    </location>
</feature>
<evidence type="ECO:0000256" key="1">
    <source>
        <dbReference type="ARBA" id="ARBA00004651"/>
    </source>
</evidence>
<evidence type="ECO:0000256" key="2">
    <source>
        <dbReference type="ARBA" id="ARBA00022475"/>
    </source>
</evidence>
<protein>
    <recommendedName>
        <fullName evidence="6">Putrescine transporter</fullName>
    </recommendedName>
</protein>
<dbReference type="PIRSF" id="PIRSF006060">
    <property type="entry name" value="AA_transporter"/>
    <property type="match status" value="1"/>
</dbReference>
<keyword evidence="4 6" id="KW-1133">Transmembrane helix</keyword>
<evidence type="ECO:0000313" key="8">
    <source>
        <dbReference type="Proteomes" id="UP000051906"/>
    </source>
</evidence>
<dbReference type="InterPro" id="IPR050367">
    <property type="entry name" value="APC_superfamily"/>
</dbReference>
<feature type="transmembrane region" description="Helical" evidence="6">
    <location>
        <begin position="146"/>
        <end position="164"/>
    </location>
</feature>
<dbReference type="InterPro" id="IPR002293">
    <property type="entry name" value="AA/rel_permease1"/>
</dbReference>
<dbReference type="Pfam" id="PF13520">
    <property type="entry name" value="AA_permease_2"/>
    <property type="match status" value="1"/>
</dbReference>
<dbReference type="NCBIfam" id="TIGR04299">
    <property type="entry name" value="antiport_PotE"/>
    <property type="match status" value="1"/>
</dbReference>
<dbReference type="GO" id="GO:0015496">
    <property type="term" value="F:putrescine:ornithine antiporter activity"/>
    <property type="evidence" value="ECO:0007669"/>
    <property type="project" value="InterPro"/>
</dbReference>
<dbReference type="PANTHER" id="PTHR42770:SF6">
    <property type="entry name" value="PUTRESCINE TRANSPORTER POTE"/>
    <property type="match status" value="1"/>
</dbReference>